<comment type="caution">
    <text evidence="6">The sequence shown here is derived from an EMBL/GenBank/DDBJ whole genome shotgun (WGS) entry which is preliminary data.</text>
</comment>
<dbReference type="GO" id="GO:0004427">
    <property type="term" value="F:inorganic diphosphate phosphatase activity"/>
    <property type="evidence" value="ECO:0007669"/>
    <property type="project" value="UniProtKB-UniRule"/>
</dbReference>
<feature type="binding site" evidence="5">
    <location>
        <position position="66"/>
    </location>
    <ligand>
        <name>Mg(2+)</name>
        <dbReference type="ChEBI" id="CHEBI:18420"/>
        <label>1</label>
    </ligand>
</feature>
<accession>A0A366H519</accession>
<comment type="cofactor">
    <cofactor evidence="1 5">
        <name>Mg(2+)</name>
        <dbReference type="ChEBI" id="CHEBI:18420"/>
    </cofactor>
</comment>
<keyword evidence="5" id="KW-0963">Cytoplasm</keyword>
<dbReference type="RefSeq" id="WP_113934331.1">
    <property type="nucleotide sequence ID" value="NZ_JACCEU010000003.1"/>
</dbReference>
<keyword evidence="7" id="KW-1185">Reference proteome</keyword>
<comment type="catalytic activity">
    <reaction evidence="5">
        <text>diphosphate + H2O = 2 phosphate + H(+)</text>
        <dbReference type="Rhea" id="RHEA:24576"/>
        <dbReference type="ChEBI" id="CHEBI:15377"/>
        <dbReference type="ChEBI" id="CHEBI:15378"/>
        <dbReference type="ChEBI" id="CHEBI:33019"/>
        <dbReference type="ChEBI" id="CHEBI:43474"/>
        <dbReference type="EC" id="3.6.1.1"/>
    </reaction>
</comment>
<proteinExistence type="inferred from homology"/>
<feature type="binding site" evidence="5">
    <location>
        <position position="103"/>
    </location>
    <ligand>
        <name>Mg(2+)</name>
        <dbReference type="ChEBI" id="CHEBI:18420"/>
        <label>1</label>
    </ligand>
</feature>
<evidence type="ECO:0000313" key="6">
    <source>
        <dbReference type="EMBL" id="RBP37125.1"/>
    </source>
</evidence>
<organism evidence="6 7">
    <name type="scientific">Eoetvoesiella caeni</name>
    <dbReference type="NCBI Taxonomy" id="645616"/>
    <lineage>
        <taxon>Bacteria</taxon>
        <taxon>Pseudomonadati</taxon>
        <taxon>Pseudomonadota</taxon>
        <taxon>Betaproteobacteria</taxon>
        <taxon>Burkholderiales</taxon>
        <taxon>Alcaligenaceae</taxon>
        <taxon>Eoetvoesiella</taxon>
    </lineage>
</organism>
<dbReference type="GO" id="GO:0000287">
    <property type="term" value="F:magnesium ion binding"/>
    <property type="evidence" value="ECO:0007669"/>
    <property type="project" value="UniProtKB-UniRule"/>
</dbReference>
<evidence type="ECO:0000313" key="7">
    <source>
        <dbReference type="Proteomes" id="UP000253628"/>
    </source>
</evidence>
<dbReference type="AlphaFoldDB" id="A0A366H519"/>
<dbReference type="Proteomes" id="UP000253628">
    <property type="component" value="Unassembled WGS sequence"/>
</dbReference>
<evidence type="ECO:0000256" key="3">
    <source>
        <dbReference type="ARBA" id="ARBA00022801"/>
    </source>
</evidence>
<keyword evidence="2 5" id="KW-0479">Metal-binding</keyword>
<feature type="binding site" evidence="5">
    <location>
        <position position="30"/>
    </location>
    <ligand>
        <name>substrate</name>
    </ligand>
</feature>
<feature type="binding site" evidence="5">
    <location>
        <position position="56"/>
    </location>
    <ligand>
        <name>substrate</name>
    </ligand>
</feature>
<evidence type="ECO:0000256" key="5">
    <source>
        <dbReference type="HAMAP-Rule" id="MF_00209"/>
    </source>
</evidence>
<feature type="binding site" evidence="5">
    <location>
        <position position="71"/>
    </location>
    <ligand>
        <name>Mg(2+)</name>
        <dbReference type="ChEBI" id="CHEBI:18420"/>
        <label>2</label>
    </ligand>
</feature>
<keyword evidence="3 5" id="KW-0378">Hydrolase</keyword>
<dbReference type="GO" id="GO:0005737">
    <property type="term" value="C:cytoplasm"/>
    <property type="evidence" value="ECO:0007669"/>
    <property type="project" value="UniProtKB-SubCell"/>
</dbReference>
<dbReference type="Gene3D" id="3.90.80.10">
    <property type="entry name" value="Inorganic pyrophosphatase"/>
    <property type="match status" value="1"/>
</dbReference>
<comment type="similarity">
    <text evidence="5">Belongs to the PPase family.</text>
</comment>
<evidence type="ECO:0000256" key="1">
    <source>
        <dbReference type="ARBA" id="ARBA00001946"/>
    </source>
</evidence>
<dbReference type="EC" id="3.6.1.1" evidence="5"/>
<dbReference type="GO" id="GO:0006796">
    <property type="term" value="P:phosphate-containing compound metabolic process"/>
    <property type="evidence" value="ECO:0007669"/>
    <property type="project" value="InterPro"/>
</dbReference>
<dbReference type="PANTHER" id="PTHR10286">
    <property type="entry name" value="INORGANIC PYROPHOSPHATASE"/>
    <property type="match status" value="1"/>
</dbReference>
<comment type="subunit">
    <text evidence="5">Homohexamer.</text>
</comment>
<dbReference type="InterPro" id="IPR036649">
    <property type="entry name" value="Pyrophosphatase_sf"/>
</dbReference>
<sequence length="181" mass="19709">MSYKDIPAGSDIPDHINVYTEIPAHGLPIKYELNKASGEIFVDRFLSTSMAYPANYGFIPNTLSEDGDPLDALVISPYPVAPGVTIPSRTIGVMLMTDEHGPDAKIIAVPDDTISQLYRGVRSCDDLPPALLDEISHFFANYKTLEPGKWVKVEGWGSLEQARAEILKSADAHARTGTHGN</sequence>
<feature type="binding site" evidence="5">
    <location>
        <position position="44"/>
    </location>
    <ligand>
        <name>substrate</name>
    </ligand>
</feature>
<protein>
    <recommendedName>
        <fullName evidence="5">Inorganic pyrophosphatase</fullName>
        <ecNumber evidence="5">3.6.1.1</ecNumber>
    </recommendedName>
    <alternativeName>
        <fullName evidence="5">Pyrophosphate phospho-hydrolase</fullName>
        <shortName evidence="5">PPase</shortName>
    </alternativeName>
</protein>
<gene>
    <name evidence="5" type="primary">ppa</name>
    <name evidence="6" type="ORF">DFR37_11078</name>
</gene>
<dbReference type="CDD" id="cd00412">
    <property type="entry name" value="pyrophosphatase"/>
    <property type="match status" value="1"/>
</dbReference>
<comment type="subcellular location">
    <subcellularLocation>
        <location evidence="5">Cytoplasm</location>
    </subcellularLocation>
</comment>
<dbReference type="EMBL" id="QNRQ01000010">
    <property type="protein sequence ID" value="RBP37125.1"/>
    <property type="molecule type" value="Genomic_DNA"/>
</dbReference>
<reference evidence="6 7" key="1">
    <citation type="submission" date="2018-06" db="EMBL/GenBank/DDBJ databases">
        <title>Genomic Encyclopedia of Type Strains, Phase IV (KMG-IV): sequencing the most valuable type-strain genomes for metagenomic binning, comparative biology and taxonomic classification.</title>
        <authorList>
            <person name="Goeker M."/>
        </authorList>
    </citation>
    <scope>NUCLEOTIDE SEQUENCE [LARGE SCALE GENOMIC DNA]</scope>
    <source>
        <strain evidence="6 7">DSM 25520</strain>
    </source>
</reference>
<evidence type="ECO:0000256" key="4">
    <source>
        <dbReference type="ARBA" id="ARBA00022842"/>
    </source>
</evidence>
<feature type="binding site" evidence="5">
    <location>
        <position position="71"/>
    </location>
    <ligand>
        <name>Mg(2+)</name>
        <dbReference type="ChEBI" id="CHEBI:18420"/>
        <label>1</label>
    </ligand>
</feature>
<dbReference type="SUPFAM" id="SSF50324">
    <property type="entry name" value="Inorganic pyrophosphatase"/>
    <property type="match status" value="1"/>
</dbReference>
<dbReference type="NCBIfam" id="NF002317">
    <property type="entry name" value="PRK01250.1"/>
    <property type="match status" value="1"/>
</dbReference>
<dbReference type="HAMAP" id="MF_00209">
    <property type="entry name" value="Inorganic_PPase"/>
    <property type="match status" value="1"/>
</dbReference>
<dbReference type="PROSITE" id="PS00387">
    <property type="entry name" value="PPASE"/>
    <property type="match status" value="1"/>
</dbReference>
<dbReference type="InterPro" id="IPR008162">
    <property type="entry name" value="Pyrophosphatase"/>
</dbReference>
<dbReference type="Pfam" id="PF00719">
    <property type="entry name" value="Pyrophosphatase"/>
    <property type="match status" value="1"/>
</dbReference>
<comment type="function">
    <text evidence="5">Catalyzes the hydrolysis of inorganic pyrophosphate (PPi) forming two phosphate ions.</text>
</comment>
<evidence type="ECO:0000256" key="2">
    <source>
        <dbReference type="ARBA" id="ARBA00022723"/>
    </source>
</evidence>
<keyword evidence="4 5" id="KW-0460">Magnesium</keyword>
<name>A0A366H519_9BURK</name>
<feature type="binding site" evidence="5">
    <location>
        <position position="142"/>
    </location>
    <ligand>
        <name>substrate</name>
    </ligand>
</feature>
<dbReference type="OrthoDB" id="5187599at2"/>